<organism evidence="6 7">
    <name type="scientific">Roseovarius gaetbuli</name>
    <dbReference type="NCBI Taxonomy" id="1356575"/>
    <lineage>
        <taxon>Bacteria</taxon>
        <taxon>Pseudomonadati</taxon>
        <taxon>Pseudomonadota</taxon>
        <taxon>Alphaproteobacteria</taxon>
        <taxon>Rhodobacterales</taxon>
        <taxon>Roseobacteraceae</taxon>
        <taxon>Roseovarius</taxon>
    </lineage>
</organism>
<comment type="subcellular location">
    <subcellularLocation>
        <location evidence="1">Cell outer membrane</location>
    </subcellularLocation>
</comment>
<dbReference type="GO" id="GO:0009279">
    <property type="term" value="C:cell outer membrane"/>
    <property type="evidence" value="ECO:0007669"/>
    <property type="project" value="UniProtKB-SubCell"/>
</dbReference>
<feature type="domain" description="OmpA-like" evidence="5">
    <location>
        <begin position="94"/>
        <end position="211"/>
    </location>
</feature>
<dbReference type="PROSITE" id="PS51257">
    <property type="entry name" value="PROKAR_LIPOPROTEIN"/>
    <property type="match status" value="1"/>
</dbReference>
<evidence type="ECO:0000313" key="6">
    <source>
        <dbReference type="EMBL" id="SLN70118.1"/>
    </source>
</evidence>
<keyword evidence="7" id="KW-1185">Reference proteome</keyword>
<dbReference type="SUPFAM" id="SSF103088">
    <property type="entry name" value="OmpA-like"/>
    <property type="match status" value="1"/>
</dbReference>
<accession>A0A1X7A6K0</accession>
<dbReference type="Gene3D" id="3.30.1330.60">
    <property type="entry name" value="OmpA-like domain"/>
    <property type="match status" value="1"/>
</dbReference>
<dbReference type="PANTHER" id="PTHR30329">
    <property type="entry name" value="STATOR ELEMENT OF FLAGELLAR MOTOR COMPLEX"/>
    <property type="match status" value="1"/>
</dbReference>
<evidence type="ECO:0000256" key="3">
    <source>
        <dbReference type="ARBA" id="ARBA00023237"/>
    </source>
</evidence>
<evidence type="ECO:0000313" key="7">
    <source>
        <dbReference type="Proteomes" id="UP000194012"/>
    </source>
</evidence>
<dbReference type="PROSITE" id="PS51123">
    <property type="entry name" value="OMPA_2"/>
    <property type="match status" value="1"/>
</dbReference>
<dbReference type="PROSITE" id="PS01068">
    <property type="entry name" value="OMPA_1"/>
    <property type="match status" value="1"/>
</dbReference>
<dbReference type="Proteomes" id="UP000194012">
    <property type="component" value="Unassembled WGS sequence"/>
</dbReference>
<keyword evidence="3" id="KW-0998">Cell outer membrane</keyword>
<dbReference type="PANTHER" id="PTHR30329:SF21">
    <property type="entry name" value="LIPOPROTEIN YIAD-RELATED"/>
    <property type="match status" value="1"/>
</dbReference>
<dbReference type="InterPro" id="IPR006665">
    <property type="entry name" value="OmpA-like"/>
</dbReference>
<reference evidence="7" key="1">
    <citation type="submission" date="2017-03" db="EMBL/GenBank/DDBJ databases">
        <authorList>
            <person name="Rodrigo-Torres L."/>
            <person name="Arahal R.D."/>
            <person name="Lucena T."/>
        </authorList>
    </citation>
    <scope>NUCLEOTIDE SEQUENCE [LARGE SCALE GENOMIC DNA]</scope>
    <source>
        <strain evidence="7">CECT 8370</strain>
    </source>
</reference>
<protein>
    <submittedName>
        <fullName evidence="6">Putative lipoprotein YiaD</fullName>
    </submittedName>
</protein>
<sequence>MIASTRFLAVTTVIALSGCTYNDGRPNQTATGAVIGGATGAALGKVIGNDTQSTVIGAGIGAAVGGAIGANMARQERELNQQLAGSGAVITNTGSELRVILPEGVTFATGSATVATGFLPALREVARSLKTYTNSTVLVVGHTDNVGSVAYNKKLSQDRALAVARILIRDGVPSTRITYSGLGFSEPIASNATAAGRAENRRVEVVITPTN</sequence>
<dbReference type="InterPro" id="IPR036737">
    <property type="entry name" value="OmpA-like_sf"/>
</dbReference>
<keyword evidence="2 4" id="KW-0472">Membrane</keyword>
<dbReference type="RefSeq" id="WP_170925279.1">
    <property type="nucleotide sequence ID" value="NZ_FWFJ01000044.1"/>
</dbReference>
<dbReference type="AlphaFoldDB" id="A0A1X7A6K0"/>
<dbReference type="Pfam" id="PF13488">
    <property type="entry name" value="Gly-zipper_Omp"/>
    <property type="match status" value="1"/>
</dbReference>
<dbReference type="EMBL" id="FWFJ01000044">
    <property type="protein sequence ID" value="SLN70118.1"/>
    <property type="molecule type" value="Genomic_DNA"/>
</dbReference>
<gene>
    <name evidence="6" type="primary">yiaD_3</name>
    <name evidence="6" type="ORF">ROG8370_03331</name>
</gene>
<keyword evidence="6" id="KW-0449">Lipoprotein</keyword>
<evidence type="ECO:0000256" key="1">
    <source>
        <dbReference type="ARBA" id="ARBA00004442"/>
    </source>
</evidence>
<dbReference type="Pfam" id="PF00691">
    <property type="entry name" value="OmpA"/>
    <property type="match status" value="1"/>
</dbReference>
<evidence type="ECO:0000259" key="5">
    <source>
        <dbReference type="PROSITE" id="PS51123"/>
    </source>
</evidence>
<dbReference type="InterPro" id="IPR039567">
    <property type="entry name" value="Gly-zipper"/>
</dbReference>
<evidence type="ECO:0000256" key="2">
    <source>
        <dbReference type="ARBA" id="ARBA00023136"/>
    </source>
</evidence>
<dbReference type="PRINTS" id="PR01021">
    <property type="entry name" value="OMPADOMAIN"/>
</dbReference>
<proteinExistence type="predicted"/>
<dbReference type="InterPro" id="IPR006690">
    <property type="entry name" value="OMPA-like_CS"/>
</dbReference>
<evidence type="ECO:0000256" key="4">
    <source>
        <dbReference type="PROSITE-ProRule" id="PRU00473"/>
    </source>
</evidence>
<name>A0A1X7A6K0_9RHOB</name>
<dbReference type="CDD" id="cd07185">
    <property type="entry name" value="OmpA_C-like"/>
    <property type="match status" value="1"/>
</dbReference>
<dbReference type="InterPro" id="IPR050330">
    <property type="entry name" value="Bact_OuterMem_StrucFunc"/>
</dbReference>
<dbReference type="InterPro" id="IPR006664">
    <property type="entry name" value="OMP_bac"/>
</dbReference>